<dbReference type="PROSITE" id="PS00194">
    <property type="entry name" value="THIOREDOXIN_1"/>
    <property type="match status" value="1"/>
</dbReference>
<dbReference type="GO" id="GO:0016491">
    <property type="term" value="F:oxidoreductase activity"/>
    <property type="evidence" value="ECO:0007669"/>
    <property type="project" value="InterPro"/>
</dbReference>
<dbReference type="Proteomes" id="UP000294498">
    <property type="component" value="Unassembled WGS sequence"/>
</dbReference>
<dbReference type="PROSITE" id="PS51352">
    <property type="entry name" value="THIOREDOXIN_2"/>
    <property type="match status" value="1"/>
</dbReference>
<dbReference type="GO" id="GO:0016853">
    <property type="term" value="F:isomerase activity"/>
    <property type="evidence" value="ECO:0007669"/>
    <property type="project" value="UniProtKB-KW"/>
</dbReference>
<organism evidence="3 4">
    <name type="scientific">Dinghuibacter silviterrae</name>
    <dbReference type="NCBI Taxonomy" id="1539049"/>
    <lineage>
        <taxon>Bacteria</taxon>
        <taxon>Pseudomonadati</taxon>
        <taxon>Bacteroidota</taxon>
        <taxon>Chitinophagia</taxon>
        <taxon>Chitinophagales</taxon>
        <taxon>Chitinophagaceae</taxon>
        <taxon>Dinghuibacter</taxon>
    </lineage>
</organism>
<dbReference type="GO" id="GO:0016209">
    <property type="term" value="F:antioxidant activity"/>
    <property type="evidence" value="ECO:0007669"/>
    <property type="project" value="InterPro"/>
</dbReference>
<feature type="domain" description="Thioredoxin" evidence="2">
    <location>
        <begin position="468"/>
        <end position="616"/>
    </location>
</feature>
<dbReference type="EMBL" id="SODV01000002">
    <property type="protein sequence ID" value="TDW97299.1"/>
    <property type="molecule type" value="Genomic_DNA"/>
</dbReference>
<dbReference type="AlphaFoldDB" id="A0A4R8DHU1"/>
<dbReference type="Gene3D" id="3.40.30.10">
    <property type="entry name" value="Glutaredoxin"/>
    <property type="match status" value="1"/>
</dbReference>
<dbReference type="CDD" id="cd02966">
    <property type="entry name" value="TlpA_like_family"/>
    <property type="match status" value="1"/>
</dbReference>
<dbReference type="Pfam" id="PF00578">
    <property type="entry name" value="AhpC-TSA"/>
    <property type="match status" value="1"/>
</dbReference>
<evidence type="ECO:0000259" key="2">
    <source>
        <dbReference type="PROSITE" id="PS51352"/>
    </source>
</evidence>
<keyword evidence="1" id="KW-0676">Redox-active center</keyword>
<dbReference type="OrthoDB" id="634996at2"/>
<dbReference type="InterPro" id="IPR036249">
    <property type="entry name" value="Thioredoxin-like_sf"/>
</dbReference>
<keyword evidence="4" id="KW-1185">Reference proteome</keyword>
<reference evidence="3 4" key="1">
    <citation type="submission" date="2019-03" db="EMBL/GenBank/DDBJ databases">
        <title>Genomic Encyclopedia of Type Strains, Phase IV (KMG-IV): sequencing the most valuable type-strain genomes for metagenomic binning, comparative biology and taxonomic classification.</title>
        <authorList>
            <person name="Goeker M."/>
        </authorList>
    </citation>
    <scope>NUCLEOTIDE SEQUENCE [LARGE SCALE GENOMIC DNA]</scope>
    <source>
        <strain evidence="3 4">DSM 100059</strain>
    </source>
</reference>
<dbReference type="PANTHER" id="PTHR42852:SF13">
    <property type="entry name" value="PROTEIN DIPZ"/>
    <property type="match status" value="1"/>
</dbReference>
<protein>
    <submittedName>
        <fullName evidence="3">Thiol-disulfide isomerase/thioredoxin</fullName>
    </submittedName>
</protein>
<evidence type="ECO:0000313" key="4">
    <source>
        <dbReference type="Proteomes" id="UP000294498"/>
    </source>
</evidence>
<comment type="caution">
    <text evidence="3">The sequence shown here is derived from an EMBL/GenBank/DDBJ whole genome shotgun (WGS) entry which is preliminary data.</text>
</comment>
<dbReference type="InterPro" id="IPR050553">
    <property type="entry name" value="Thioredoxin_ResA/DsbE_sf"/>
</dbReference>
<dbReference type="SUPFAM" id="SSF52833">
    <property type="entry name" value="Thioredoxin-like"/>
    <property type="match status" value="1"/>
</dbReference>
<dbReference type="RefSeq" id="WP_133999292.1">
    <property type="nucleotide sequence ID" value="NZ_SODV01000002.1"/>
</dbReference>
<proteinExistence type="predicted"/>
<accession>A0A4R8DHU1</accession>
<dbReference type="InterPro" id="IPR017937">
    <property type="entry name" value="Thioredoxin_CS"/>
</dbReference>
<dbReference type="PANTHER" id="PTHR42852">
    <property type="entry name" value="THIOL:DISULFIDE INTERCHANGE PROTEIN DSBE"/>
    <property type="match status" value="1"/>
</dbReference>
<name>A0A4R8DHU1_9BACT</name>
<gene>
    <name evidence="3" type="ORF">EDB95_5146</name>
</gene>
<sequence length="617" mass="67727">MHFTLLLLALLHDTLLVNPATPQPGTQVTVHYTSEDKALAKKRELAGGLFSFNKKNNIQAQDLSFHRDGDGWTATGSVPDTATAIVLSVFDPAGKPLKVVASGLNGADGQPLRDGYKALAEAYGNFGKFAFGMTPDKDRADGFQQQYWASLTEAPTAFYDKVTYYLAYKKDTTRALKEISSLPLDTSATESTYTTAAFIAGRQLKDKPLSDILTNLFHQKYPSGDWLKMDFYRKESAAVDVEEKKKILDAYKKAFPNEPPAPGGGMTIGRAMNQGIIYAYAEKGDVNEAVKRIPPDLRGSSLAALYNNIAWSAVEKGQSLAEATALSKASLDTLTALEASGEGKPAYYTKTQYVQELKNSYALYADTYAYLLYKTGDYKNAFSFESIAMKIADADKSIVGRYYLMMEKVEKPSKVIAGLSTYIAKGDYDSSMVAEYKRLYNGSGSADDALAALESKAKAAKQAEMIKTILNEPAAHFVLRDLKGDKVSLDSYRGKTVVLDFWATWCGPCKASFPAMQKLVDKHKADNNVVLLFIDTWENADDKNKNASDFAAANPYTFHILMDNDNDVVGKYKVEGIPTKFVIDPNGNLRFKAVGFNGDTQATVEEMESMIQLATKP</sequence>
<dbReference type="InterPro" id="IPR000866">
    <property type="entry name" value="AhpC/TSA"/>
</dbReference>
<evidence type="ECO:0000256" key="1">
    <source>
        <dbReference type="ARBA" id="ARBA00023284"/>
    </source>
</evidence>
<dbReference type="InterPro" id="IPR013766">
    <property type="entry name" value="Thioredoxin_domain"/>
</dbReference>
<keyword evidence="3" id="KW-0413">Isomerase</keyword>
<evidence type="ECO:0000313" key="3">
    <source>
        <dbReference type="EMBL" id="TDW97299.1"/>
    </source>
</evidence>